<dbReference type="PANTHER" id="PTHR36617">
    <property type="entry name" value="PROTEIN, PUTATIVE-RELATED"/>
    <property type="match status" value="1"/>
</dbReference>
<proteinExistence type="predicted"/>
<evidence type="ECO:0000313" key="2">
    <source>
        <dbReference type="EnsemblPlants" id="KEH40972"/>
    </source>
</evidence>
<keyword evidence="3" id="KW-1185">Reference proteome</keyword>
<reference evidence="2" key="3">
    <citation type="submission" date="2015-04" db="UniProtKB">
        <authorList>
            <consortium name="EnsemblPlants"/>
        </authorList>
    </citation>
    <scope>IDENTIFICATION</scope>
    <source>
        <strain evidence="2">cv. Jemalong A17</strain>
    </source>
</reference>
<protein>
    <submittedName>
        <fullName evidence="1 2">Uncharacterized protein</fullName>
    </submittedName>
</protein>
<dbReference type="PANTHER" id="PTHR36617:SF5">
    <property type="entry name" value="OS05G0421675 PROTEIN"/>
    <property type="match status" value="1"/>
</dbReference>
<evidence type="ECO:0000313" key="1">
    <source>
        <dbReference type="EMBL" id="KEH40972.1"/>
    </source>
</evidence>
<dbReference type="EMBL" id="CM001217">
    <property type="protein sequence ID" value="KEH40972.1"/>
    <property type="molecule type" value="Genomic_DNA"/>
</dbReference>
<dbReference type="HOGENOM" id="CLU_2041494_0_0_1"/>
<sequence>MESLGWEAEGRAWEWRRRLLAWEEESVRECSEVLYNIVLQDDVPDTWRWLLDHAHGYSLRDSYRFLTSSGDQVDMSFVDDVWHRHIPVKVSLFPWRSCVIGFQQKIIYCDRILFMLTTWSV</sequence>
<name>A0A072VGQ9_MEDTR</name>
<gene>
    <name evidence="1" type="ordered locus">MTR_1g040225</name>
</gene>
<reference evidence="1 3" key="1">
    <citation type="journal article" date="2011" name="Nature">
        <title>The Medicago genome provides insight into the evolution of rhizobial symbioses.</title>
        <authorList>
            <person name="Young N.D."/>
            <person name="Debelle F."/>
            <person name="Oldroyd G.E."/>
            <person name="Geurts R."/>
            <person name="Cannon S.B."/>
            <person name="Udvardi M.K."/>
            <person name="Benedito V.A."/>
            <person name="Mayer K.F."/>
            <person name="Gouzy J."/>
            <person name="Schoof H."/>
            <person name="Van de Peer Y."/>
            <person name="Proost S."/>
            <person name="Cook D.R."/>
            <person name="Meyers B.C."/>
            <person name="Spannagl M."/>
            <person name="Cheung F."/>
            <person name="De Mita S."/>
            <person name="Krishnakumar V."/>
            <person name="Gundlach H."/>
            <person name="Zhou S."/>
            <person name="Mudge J."/>
            <person name="Bharti A.K."/>
            <person name="Murray J.D."/>
            <person name="Naoumkina M.A."/>
            <person name="Rosen B."/>
            <person name="Silverstein K.A."/>
            <person name="Tang H."/>
            <person name="Rombauts S."/>
            <person name="Zhao P.X."/>
            <person name="Zhou P."/>
            <person name="Barbe V."/>
            <person name="Bardou P."/>
            <person name="Bechner M."/>
            <person name="Bellec A."/>
            <person name="Berger A."/>
            <person name="Berges H."/>
            <person name="Bidwell S."/>
            <person name="Bisseling T."/>
            <person name="Choisne N."/>
            <person name="Couloux A."/>
            <person name="Denny R."/>
            <person name="Deshpande S."/>
            <person name="Dai X."/>
            <person name="Doyle J.J."/>
            <person name="Dudez A.M."/>
            <person name="Farmer A.D."/>
            <person name="Fouteau S."/>
            <person name="Franken C."/>
            <person name="Gibelin C."/>
            <person name="Gish J."/>
            <person name="Goldstein S."/>
            <person name="Gonzalez A.J."/>
            <person name="Green P.J."/>
            <person name="Hallab A."/>
            <person name="Hartog M."/>
            <person name="Hua A."/>
            <person name="Humphray S.J."/>
            <person name="Jeong D.H."/>
            <person name="Jing Y."/>
            <person name="Jocker A."/>
            <person name="Kenton S.M."/>
            <person name="Kim D.J."/>
            <person name="Klee K."/>
            <person name="Lai H."/>
            <person name="Lang C."/>
            <person name="Lin S."/>
            <person name="Macmil S.L."/>
            <person name="Magdelenat G."/>
            <person name="Matthews L."/>
            <person name="McCorrison J."/>
            <person name="Monaghan E.L."/>
            <person name="Mun J.H."/>
            <person name="Najar F.Z."/>
            <person name="Nicholson C."/>
            <person name="Noirot C."/>
            <person name="O'Bleness M."/>
            <person name="Paule C.R."/>
            <person name="Poulain J."/>
            <person name="Prion F."/>
            <person name="Qin B."/>
            <person name="Qu C."/>
            <person name="Retzel E.F."/>
            <person name="Riddle C."/>
            <person name="Sallet E."/>
            <person name="Samain S."/>
            <person name="Samson N."/>
            <person name="Sanders I."/>
            <person name="Saurat O."/>
            <person name="Scarpelli C."/>
            <person name="Schiex T."/>
            <person name="Segurens B."/>
            <person name="Severin A.J."/>
            <person name="Sherrier D.J."/>
            <person name="Shi R."/>
            <person name="Sims S."/>
            <person name="Singer S.R."/>
            <person name="Sinharoy S."/>
            <person name="Sterck L."/>
            <person name="Viollet A."/>
            <person name="Wang B.B."/>
            <person name="Wang K."/>
            <person name="Wang M."/>
            <person name="Wang X."/>
            <person name="Warfsmann J."/>
            <person name="Weissenbach J."/>
            <person name="White D.D."/>
            <person name="White J.D."/>
            <person name="Wiley G.B."/>
            <person name="Wincker P."/>
            <person name="Xing Y."/>
            <person name="Yang L."/>
            <person name="Yao Z."/>
            <person name="Ying F."/>
            <person name="Zhai J."/>
            <person name="Zhou L."/>
            <person name="Zuber A."/>
            <person name="Denarie J."/>
            <person name="Dixon R.A."/>
            <person name="May G.D."/>
            <person name="Schwartz D.C."/>
            <person name="Rogers J."/>
            <person name="Quetier F."/>
            <person name="Town C.D."/>
            <person name="Roe B.A."/>
        </authorList>
    </citation>
    <scope>NUCLEOTIDE SEQUENCE [LARGE SCALE GENOMIC DNA]</scope>
    <source>
        <strain evidence="1">A17</strain>
        <strain evidence="2 3">cv. Jemalong A17</strain>
    </source>
</reference>
<dbReference type="Proteomes" id="UP000002051">
    <property type="component" value="Unassembled WGS sequence"/>
</dbReference>
<dbReference type="AlphaFoldDB" id="A0A072VGQ9"/>
<accession>A0A072VGQ9</accession>
<reference evidence="1 3" key="2">
    <citation type="journal article" date="2014" name="BMC Genomics">
        <title>An improved genome release (version Mt4.0) for the model legume Medicago truncatula.</title>
        <authorList>
            <person name="Tang H."/>
            <person name="Krishnakumar V."/>
            <person name="Bidwell S."/>
            <person name="Rosen B."/>
            <person name="Chan A."/>
            <person name="Zhou S."/>
            <person name="Gentzbittel L."/>
            <person name="Childs K.L."/>
            <person name="Yandell M."/>
            <person name="Gundlach H."/>
            <person name="Mayer K.F."/>
            <person name="Schwartz D.C."/>
            <person name="Town C.D."/>
        </authorList>
    </citation>
    <scope>GENOME REANNOTATION</scope>
    <source>
        <strain evidence="1">A17</strain>
        <strain evidence="2 3">cv. Jemalong A17</strain>
    </source>
</reference>
<organism evidence="1 3">
    <name type="scientific">Medicago truncatula</name>
    <name type="common">Barrel medic</name>
    <name type="synonym">Medicago tribuloides</name>
    <dbReference type="NCBI Taxonomy" id="3880"/>
    <lineage>
        <taxon>Eukaryota</taxon>
        <taxon>Viridiplantae</taxon>
        <taxon>Streptophyta</taxon>
        <taxon>Embryophyta</taxon>
        <taxon>Tracheophyta</taxon>
        <taxon>Spermatophyta</taxon>
        <taxon>Magnoliopsida</taxon>
        <taxon>eudicotyledons</taxon>
        <taxon>Gunneridae</taxon>
        <taxon>Pentapetalae</taxon>
        <taxon>rosids</taxon>
        <taxon>fabids</taxon>
        <taxon>Fabales</taxon>
        <taxon>Fabaceae</taxon>
        <taxon>Papilionoideae</taxon>
        <taxon>50 kb inversion clade</taxon>
        <taxon>NPAAA clade</taxon>
        <taxon>Hologalegina</taxon>
        <taxon>IRL clade</taxon>
        <taxon>Trifolieae</taxon>
        <taxon>Medicago</taxon>
    </lineage>
</organism>
<dbReference type="EnsemblPlants" id="KEH40972">
    <property type="protein sequence ID" value="KEH40972"/>
    <property type="gene ID" value="MTR_1g040225"/>
</dbReference>
<evidence type="ECO:0000313" key="3">
    <source>
        <dbReference type="Proteomes" id="UP000002051"/>
    </source>
</evidence>